<reference evidence="2" key="1">
    <citation type="submission" date="2018-05" db="EMBL/GenBank/DDBJ databases">
        <authorList>
            <person name="Nie L."/>
        </authorList>
    </citation>
    <scope>NUCLEOTIDE SEQUENCE [LARGE SCALE GENOMIC DNA]</scope>
    <source>
        <strain evidence="2">NL</strain>
    </source>
</reference>
<dbReference type="OrthoDB" id="885310at2"/>
<sequence length="108" mass="11853">MDVYHEILPDRYVLLLTDSASPAAGSAADNLARCLLQAYRSGKASVWIDCSRLHHLPAAARDLLLRYQKRLGRQSVRLVLGPASLAVRQAFADVAPEARPEMAEEEPA</sequence>
<keyword evidence="2" id="KW-1185">Reference proteome</keyword>
<comment type="caution">
    <text evidence="1">The sequence shown here is derived from an EMBL/GenBank/DDBJ whole genome shotgun (WGS) entry which is preliminary data.</text>
</comment>
<evidence type="ECO:0000313" key="1">
    <source>
        <dbReference type="EMBL" id="RAK70418.1"/>
    </source>
</evidence>
<dbReference type="RefSeq" id="WP_111477168.1">
    <property type="nucleotide sequence ID" value="NZ_QHKM01000001.1"/>
</dbReference>
<dbReference type="InterPro" id="IPR036513">
    <property type="entry name" value="STAS_dom_sf"/>
</dbReference>
<dbReference type="SUPFAM" id="SSF52091">
    <property type="entry name" value="SpoIIaa-like"/>
    <property type="match status" value="1"/>
</dbReference>
<organism evidence="1 2">
    <name type="scientific">Hymenobacter edaphi</name>
    <dbReference type="NCBI Taxonomy" id="2211146"/>
    <lineage>
        <taxon>Bacteria</taxon>
        <taxon>Pseudomonadati</taxon>
        <taxon>Bacteroidota</taxon>
        <taxon>Cytophagia</taxon>
        <taxon>Cytophagales</taxon>
        <taxon>Hymenobacteraceae</taxon>
        <taxon>Hymenobacter</taxon>
    </lineage>
</organism>
<protein>
    <recommendedName>
        <fullName evidence="3">STAS domain-containing protein</fullName>
    </recommendedName>
</protein>
<dbReference type="AlphaFoldDB" id="A0A328BZ51"/>
<dbReference type="EMBL" id="QHKM01000001">
    <property type="protein sequence ID" value="RAK70418.1"/>
    <property type="molecule type" value="Genomic_DNA"/>
</dbReference>
<gene>
    <name evidence="1" type="ORF">DLM85_06165</name>
</gene>
<name>A0A328BZ51_9BACT</name>
<accession>A0A328BZ51</accession>
<dbReference type="Gene3D" id="3.30.750.24">
    <property type="entry name" value="STAS domain"/>
    <property type="match status" value="1"/>
</dbReference>
<dbReference type="Proteomes" id="UP000248553">
    <property type="component" value="Unassembled WGS sequence"/>
</dbReference>
<evidence type="ECO:0008006" key="3">
    <source>
        <dbReference type="Google" id="ProtNLM"/>
    </source>
</evidence>
<evidence type="ECO:0000313" key="2">
    <source>
        <dbReference type="Proteomes" id="UP000248553"/>
    </source>
</evidence>
<proteinExistence type="predicted"/>